<name>A0A7V2AWC9_UNCEI</name>
<dbReference type="Proteomes" id="UP000886069">
    <property type="component" value="Unassembled WGS sequence"/>
</dbReference>
<accession>A0A7V2AWC9</accession>
<dbReference type="EMBL" id="DSEC01000604">
    <property type="protein sequence ID" value="HER44468.1"/>
    <property type="molecule type" value="Genomic_DNA"/>
</dbReference>
<evidence type="ECO:0008006" key="2">
    <source>
        <dbReference type="Google" id="ProtNLM"/>
    </source>
</evidence>
<organism evidence="1">
    <name type="scientific">Eiseniibacteriota bacterium</name>
    <dbReference type="NCBI Taxonomy" id="2212470"/>
    <lineage>
        <taxon>Bacteria</taxon>
        <taxon>Candidatus Eiseniibacteriota</taxon>
    </lineage>
</organism>
<proteinExistence type="predicted"/>
<dbReference type="AlphaFoldDB" id="A0A7V2AWC9"/>
<sequence>MPLMLGLVVAVLFSCSGAPEDPGDVIDRMIAAYGGPEKIDLLESFAGRGFLKDQFSQAVIRYWPYDHFQRDTMIKTKVALIDKGIEYDIRFTLYDGLNYRVVNKNGDLLDRPPMEIFLIEFRFPLVLDWLRETDLEGELIDNGQESGVCRIEYPGPGYAIEIGVNRDDWLLNYVRFENSNDSTRVFMETYTDYLNVDGVPFPSRFTGTMKDVIPYYEYYFVKIELDADLPDSTFVLSRDELDLIPEEDSVPVAQ</sequence>
<protein>
    <recommendedName>
        <fullName evidence="2">Outer membrane lipoprotein-sorting protein</fullName>
    </recommendedName>
</protein>
<comment type="caution">
    <text evidence="1">The sequence shown here is derived from an EMBL/GenBank/DDBJ whole genome shotgun (WGS) entry which is preliminary data.</text>
</comment>
<evidence type="ECO:0000313" key="1">
    <source>
        <dbReference type="EMBL" id="HER44468.1"/>
    </source>
</evidence>
<reference evidence="1" key="1">
    <citation type="journal article" date="2020" name="mSystems">
        <title>Genome- and Community-Level Interaction Insights into Carbon Utilization and Element Cycling Functions of Hydrothermarchaeota in Hydrothermal Sediment.</title>
        <authorList>
            <person name="Zhou Z."/>
            <person name="Liu Y."/>
            <person name="Xu W."/>
            <person name="Pan J."/>
            <person name="Luo Z.H."/>
            <person name="Li M."/>
        </authorList>
    </citation>
    <scope>NUCLEOTIDE SEQUENCE [LARGE SCALE GENOMIC DNA]</scope>
    <source>
        <strain evidence="1">SpSt-1233</strain>
    </source>
</reference>
<gene>
    <name evidence="1" type="ORF">ENO08_08420</name>
</gene>